<comment type="caution">
    <text evidence="1">The sequence shown here is derived from an EMBL/GenBank/DDBJ whole genome shotgun (WGS) entry which is preliminary data.</text>
</comment>
<dbReference type="EMBL" id="JAANER010000002">
    <property type="protein sequence ID" value="KAG9193295.1"/>
    <property type="molecule type" value="Genomic_DNA"/>
</dbReference>
<organism evidence="1 2">
    <name type="scientific">Alternaria panax</name>
    <dbReference type="NCBI Taxonomy" id="48097"/>
    <lineage>
        <taxon>Eukaryota</taxon>
        <taxon>Fungi</taxon>
        <taxon>Dikarya</taxon>
        <taxon>Ascomycota</taxon>
        <taxon>Pezizomycotina</taxon>
        <taxon>Dothideomycetes</taxon>
        <taxon>Pleosporomycetidae</taxon>
        <taxon>Pleosporales</taxon>
        <taxon>Pleosporineae</taxon>
        <taxon>Pleosporaceae</taxon>
        <taxon>Alternaria</taxon>
        <taxon>Alternaria sect. Panax</taxon>
    </lineage>
</organism>
<proteinExistence type="predicted"/>
<name>A0AAD4IEX5_9PLEO</name>
<keyword evidence="2" id="KW-1185">Reference proteome</keyword>
<reference evidence="1" key="1">
    <citation type="submission" date="2021-07" db="EMBL/GenBank/DDBJ databases">
        <title>Genome Resource of American Ginseng Black Spot Pathogen Alternaria panax.</title>
        <authorList>
            <person name="Qiu C."/>
            <person name="Wang W."/>
            <person name="Liu Z."/>
        </authorList>
    </citation>
    <scope>NUCLEOTIDE SEQUENCE</scope>
    <source>
        <strain evidence="1">BNCC115425</strain>
    </source>
</reference>
<evidence type="ECO:0000313" key="2">
    <source>
        <dbReference type="Proteomes" id="UP001199106"/>
    </source>
</evidence>
<dbReference type="AlphaFoldDB" id="A0AAD4IEX5"/>
<dbReference type="Proteomes" id="UP001199106">
    <property type="component" value="Unassembled WGS sequence"/>
</dbReference>
<gene>
    <name evidence="1" type="ORF">G6011_03330</name>
</gene>
<protein>
    <submittedName>
        <fullName evidence="1">Uncharacterized protein</fullName>
    </submittedName>
</protein>
<accession>A0AAD4IEX5</accession>
<evidence type="ECO:0000313" key="1">
    <source>
        <dbReference type="EMBL" id="KAG9193295.1"/>
    </source>
</evidence>
<sequence>MTSMLSYYNNVRHEMYTNFDAKDENLIRVPLGVSTPPYETFPALKEMVSRLHVLI</sequence>